<evidence type="ECO:0000256" key="1">
    <source>
        <dbReference type="SAM" id="MobiDB-lite"/>
    </source>
</evidence>
<dbReference type="STRING" id="467200.SSRG_04610"/>
<evidence type="ECO:0000313" key="5">
    <source>
        <dbReference type="Proteomes" id="UP000002968"/>
    </source>
</evidence>
<keyword evidence="5" id="KW-1185">Reference proteome</keyword>
<feature type="domain" description="PASTA" evidence="3">
    <location>
        <begin position="79"/>
        <end position="146"/>
    </location>
</feature>
<dbReference type="eggNOG" id="COG2815">
    <property type="taxonomic scope" value="Bacteria"/>
</dbReference>
<dbReference type="Pfam" id="PF03793">
    <property type="entry name" value="PASTA"/>
    <property type="match status" value="4"/>
</dbReference>
<accession>D9XNY9</accession>
<reference evidence="4" key="1">
    <citation type="submission" date="2009-02" db="EMBL/GenBank/DDBJ databases">
        <title>Annotation of Streptomyces griseoflavus strain Tu4000.</title>
        <authorList>
            <consortium name="The Broad Institute Genome Sequencing Platform"/>
            <consortium name="Broad Institute Microbial Sequencing Center"/>
            <person name="Fischbach M."/>
            <person name="Godfrey P."/>
            <person name="Ward D."/>
            <person name="Young S."/>
            <person name="Zeng Q."/>
            <person name="Koehrsen M."/>
            <person name="Alvarado L."/>
            <person name="Berlin A.M."/>
            <person name="Bochicchio J."/>
            <person name="Borenstein D."/>
            <person name="Chapman S.B."/>
            <person name="Chen Z."/>
            <person name="Engels R."/>
            <person name="Freedman E."/>
            <person name="Gellesch M."/>
            <person name="Goldberg J."/>
            <person name="Griggs A."/>
            <person name="Gujja S."/>
            <person name="Heilman E.R."/>
            <person name="Heiman D.I."/>
            <person name="Hepburn T.A."/>
            <person name="Howarth C."/>
            <person name="Jen D."/>
            <person name="Larson L."/>
            <person name="Lewis B."/>
            <person name="Mehta T."/>
            <person name="Park D."/>
            <person name="Pearson M."/>
            <person name="Richards J."/>
            <person name="Roberts A."/>
            <person name="Saif S."/>
            <person name="Shea T.D."/>
            <person name="Shenoy N."/>
            <person name="Sisk P."/>
            <person name="Stolte C."/>
            <person name="Sykes S.N."/>
            <person name="Thomson T."/>
            <person name="Walk T."/>
            <person name="White J."/>
            <person name="Yandava C."/>
            <person name="Straight P."/>
            <person name="Clardy J."/>
            <person name="Hung D."/>
            <person name="Kolter R."/>
            <person name="Mekalanos J."/>
            <person name="Walker S."/>
            <person name="Walsh C.T."/>
            <person name="Wieland-Brown L.C."/>
            <person name="Haas B."/>
            <person name="Nusbaum C."/>
            <person name="Birren B."/>
        </authorList>
    </citation>
    <scope>NUCLEOTIDE SEQUENCE [LARGE SCALE GENOMIC DNA]</scope>
    <source>
        <strain evidence="4">Tu4000</strain>
    </source>
</reference>
<gene>
    <name evidence="4" type="ORF">SSRG_04610</name>
</gene>
<evidence type="ECO:0000259" key="3">
    <source>
        <dbReference type="PROSITE" id="PS51178"/>
    </source>
</evidence>
<dbReference type="GO" id="GO:0016301">
    <property type="term" value="F:kinase activity"/>
    <property type="evidence" value="ECO:0007669"/>
    <property type="project" value="UniProtKB-KW"/>
</dbReference>
<dbReference type="HOGENOM" id="CLU_802992_0_0_11"/>
<protein>
    <submittedName>
        <fullName evidence="4">Serine/threonine-protein kinase PK-1</fullName>
    </submittedName>
</protein>
<feature type="domain" description="PASTA" evidence="3">
    <location>
        <begin position="282"/>
        <end position="346"/>
    </location>
</feature>
<keyword evidence="4" id="KW-0418">Kinase</keyword>
<dbReference type="SMART" id="SM00740">
    <property type="entry name" value="PASTA"/>
    <property type="match status" value="4"/>
</dbReference>
<dbReference type="AlphaFoldDB" id="D9XNY9"/>
<organism evidence="4 5">
    <name type="scientific">Streptomyces griseoflavus Tu4000</name>
    <dbReference type="NCBI Taxonomy" id="467200"/>
    <lineage>
        <taxon>Bacteria</taxon>
        <taxon>Bacillati</taxon>
        <taxon>Actinomycetota</taxon>
        <taxon>Actinomycetes</taxon>
        <taxon>Kitasatosporales</taxon>
        <taxon>Streptomycetaceae</taxon>
        <taxon>Streptomyces</taxon>
    </lineage>
</organism>
<dbReference type="CDD" id="cd06577">
    <property type="entry name" value="PASTA_pknB"/>
    <property type="match status" value="4"/>
</dbReference>
<feature type="domain" description="PASTA" evidence="3">
    <location>
        <begin position="214"/>
        <end position="281"/>
    </location>
</feature>
<dbReference type="Proteomes" id="UP000002968">
    <property type="component" value="Unassembled WGS sequence"/>
</dbReference>
<keyword evidence="2" id="KW-0472">Membrane</keyword>
<dbReference type="SUPFAM" id="SSF54184">
    <property type="entry name" value="Penicillin-binding protein 2x (pbp-2x), c-terminal domain"/>
    <property type="match status" value="2"/>
</dbReference>
<feature type="domain" description="PASTA" evidence="3">
    <location>
        <begin position="147"/>
        <end position="213"/>
    </location>
</feature>
<feature type="non-terminal residue" evidence="4">
    <location>
        <position position="1"/>
    </location>
</feature>
<evidence type="ECO:0000256" key="2">
    <source>
        <dbReference type="SAM" id="Phobius"/>
    </source>
</evidence>
<keyword evidence="4" id="KW-0808">Transferase</keyword>
<feature type="transmembrane region" description="Helical" evidence="2">
    <location>
        <begin position="58"/>
        <end position="77"/>
    </location>
</feature>
<dbReference type="Gene3D" id="3.30.10.20">
    <property type="match status" value="4"/>
</dbReference>
<dbReference type="PROSITE" id="PS51178">
    <property type="entry name" value="PASTA"/>
    <property type="match status" value="4"/>
</dbReference>
<keyword evidence="2" id="KW-0812">Transmembrane</keyword>
<evidence type="ECO:0000313" key="4">
    <source>
        <dbReference type="EMBL" id="EFL41806.1"/>
    </source>
</evidence>
<dbReference type="InterPro" id="IPR005543">
    <property type="entry name" value="PASTA_dom"/>
</dbReference>
<name>D9XNY9_9ACTN</name>
<sequence>EHDNAEDRTSVIPRALTVPRPLPVDEEGEGAGSPQHTSRLQSPPLPPRRRTGLRRGPMAIVVAVLLALGVGTGVWYINSGQFTKVPPLLAKTEKEARDRLATAGLDVGEVNEAFSDTVERGTVISTDPKAGARIRSHDPVALTLSKGPETVRLPDLDGYPLDKARDVLKDEGLEPGMVTREFSDGVPRGSVISTKPGKGTKVRAGSAVALTVSKGSPVDVPDVTGDDLADARAGLEEAGLKVKIAPERVNSEHDAGQVARQNPGEGRQVAEGDTVTLTLSKGPEMVEVPDVVGDSVDDARSRLEGAGFRVKEDRGLLGLFGDTVRSQSVDGGDTAPRGSTITIEIR</sequence>
<dbReference type="EMBL" id="GG657758">
    <property type="protein sequence ID" value="EFL41806.1"/>
    <property type="molecule type" value="Genomic_DNA"/>
</dbReference>
<keyword evidence="2" id="KW-1133">Transmembrane helix</keyword>
<proteinExistence type="predicted"/>
<feature type="region of interest" description="Disordered" evidence="1">
    <location>
        <begin position="1"/>
        <end position="52"/>
    </location>
</feature>